<dbReference type="PANTHER" id="PTHR46796">
    <property type="entry name" value="HTH-TYPE TRANSCRIPTIONAL ACTIVATOR RHAS-RELATED"/>
    <property type="match status" value="1"/>
</dbReference>
<dbReference type="PANTHER" id="PTHR46796:SF15">
    <property type="entry name" value="BLL1074 PROTEIN"/>
    <property type="match status" value="1"/>
</dbReference>
<keyword evidence="2" id="KW-0238">DNA-binding</keyword>
<dbReference type="SUPFAM" id="SSF46689">
    <property type="entry name" value="Homeodomain-like"/>
    <property type="match status" value="1"/>
</dbReference>
<dbReference type="InterPro" id="IPR009057">
    <property type="entry name" value="Homeodomain-like_sf"/>
</dbReference>
<dbReference type="SMART" id="SM00342">
    <property type="entry name" value="HTH_ARAC"/>
    <property type="match status" value="1"/>
</dbReference>
<dbReference type="EMBL" id="JAENHP010000001">
    <property type="protein sequence ID" value="MBM2614364.1"/>
    <property type="molecule type" value="Genomic_DNA"/>
</dbReference>
<accession>A0ABS2A3H0</accession>
<dbReference type="Pfam" id="PF20240">
    <property type="entry name" value="DUF6597"/>
    <property type="match status" value="1"/>
</dbReference>
<evidence type="ECO:0000259" key="4">
    <source>
        <dbReference type="PROSITE" id="PS01124"/>
    </source>
</evidence>
<protein>
    <submittedName>
        <fullName evidence="5">AraC family transcriptional regulator</fullName>
    </submittedName>
</protein>
<feature type="domain" description="HTH araC/xylS-type" evidence="4">
    <location>
        <begin position="145"/>
        <end position="246"/>
    </location>
</feature>
<evidence type="ECO:0000256" key="1">
    <source>
        <dbReference type="ARBA" id="ARBA00023015"/>
    </source>
</evidence>
<name>A0ABS2A3H0_9ACTN</name>
<dbReference type="Pfam" id="PF12833">
    <property type="entry name" value="HTH_18"/>
    <property type="match status" value="1"/>
</dbReference>
<evidence type="ECO:0000313" key="5">
    <source>
        <dbReference type="EMBL" id="MBM2614364.1"/>
    </source>
</evidence>
<keyword evidence="3" id="KW-0804">Transcription</keyword>
<gene>
    <name evidence="5" type="ORF">JIG36_02180</name>
</gene>
<dbReference type="InterPro" id="IPR018060">
    <property type="entry name" value="HTH_AraC"/>
</dbReference>
<evidence type="ECO:0000313" key="6">
    <source>
        <dbReference type="Proteomes" id="UP000632138"/>
    </source>
</evidence>
<dbReference type="Gene3D" id="1.10.10.60">
    <property type="entry name" value="Homeodomain-like"/>
    <property type="match status" value="1"/>
</dbReference>
<keyword evidence="6" id="KW-1185">Reference proteome</keyword>
<dbReference type="PROSITE" id="PS00041">
    <property type="entry name" value="HTH_ARAC_FAMILY_1"/>
    <property type="match status" value="1"/>
</dbReference>
<dbReference type="Proteomes" id="UP000632138">
    <property type="component" value="Unassembled WGS sequence"/>
</dbReference>
<dbReference type="PROSITE" id="PS01124">
    <property type="entry name" value="HTH_ARAC_FAMILY_2"/>
    <property type="match status" value="1"/>
</dbReference>
<dbReference type="InterPro" id="IPR046532">
    <property type="entry name" value="DUF6597"/>
</dbReference>
<organism evidence="5 6">
    <name type="scientific">Paractinoplanes ovalisporus</name>
    <dbReference type="NCBI Taxonomy" id="2810368"/>
    <lineage>
        <taxon>Bacteria</taxon>
        <taxon>Bacillati</taxon>
        <taxon>Actinomycetota</taxon>
        <taxon>Actinomycetes</taxon>
        <taxon>Micromonosporales</taxon>
        <taxon>Micromonosporaceae</taxon>
        <taxon>Paractinoplanes</taxon>
    </lineage>
</organism>
<sequence>MGRRKFGFSAPAAAANLTPYVEHYWIVSWDLRGQEPYEQRVLPYPAVNVTFKPGRCRIAGVVTGPFRETLEGTGRVFGVRFRPGGFRPFLGAPVSTITGRYVPVETVFGDGLAEQILEADDQAAVRVMDALLTDRAPDRPSPAAELAAAVVARAAEDTGITRVDDLAREFSVGVRQLQRLCGDYVGVSPKWVIRRARLHEASDRIQAGTPVDLGALAADLGYSDQAHLTRDFTAMVGVPPASYRKAQV</sequence>
<comment type="caution">
    <text evidence="5">The sequence shown here is derived from an EMBL/GenBank/DDBJ whole genome shotgun (WGS) entry which is preliminary data.</text>
</comment>
<keyword evidence="1" id="KW-0805">Transcription regulation</keyword>
<dbReference type="InterPro" id="IPR050204">
    <property type="entry name" value="AraC_XylS_family_regulators"/>
</dbReference>
<evidence type="ECO:0000256" key="2">
    <source>
        <dbReference type="ARBA" id="ARBA00023125"/>
    </source>
</evidence>
<evidence type="ECO:0000256" key="3">
    <source>
        <dbReference type="ARBA" id="ARBA00023163"/>
    </source>
</evidence>
<reference evidence="5 6" key="1">
    <citation type="submission" date="2021-01" db="EMBL/GenBank/DDBJ databases">
        <title>Actinoplanes sp. nov. LDG1-06 isolated from lichen.</title>
        <authorList>
            <person name="Saeng-In P."/>
            <person name="Phongsopitanun W."/>
            <person name="Kanchanasin P."/>
            <person name="Yuki M."/>
            <person name="Kudo T."/>
            <person name="Ohkuma M."/>
            <person name="Tanasupawat S."/>
        </authorList>
    </citation>
    <scope>NUCLEOTIDE SEQUENCE [LARGE SCALE GENOMIC DNA]</scope>
    <source>
        <strain evidence="5 6">LDG1-06</strain>
    </source>
</reference>
<dbReference type="InterPro" id="IPR018062">
    <property type="entry name" value="HTH_AraC-typ_CS"/>
</dbReference>
<proteinExistence type="predicted"/>